<accession>A0A4Y2L440</accession>
<dbReference type="AlphaFoldDB" id="A0A4Y2L440"/>
<dbReference type="OrthoDB" id="6537871at2759"/>
<dbReference type="EMBL" id="BGPR01005346">
    <property type="protein sequence ID" value="GBN09358.1"/>
    <property type="molecule type" value="Genomic_DNA"/>
</dbReference>
<evidence type="ECO:0000259" key="1">
    <source>
        <dbReference type="Pfam" id="PF21530"/>
    </source>
</evidence>
<dbReference type="PANTHER" id="PTHR10492:SF57">
    <property type="entry name" value="ATP-DEPENDENT DNA HELICASE"/>
    <property type="match status" value="1"/>
</dbReference>
<dbReference type="SUPFAM" id="SSF52540">
    <property type="entry name" value="P-loop containing nucleoside triphosphate hydrolases"/>
    <property type="match status" value="1"/>
</dbReference>
<name>A0A4Y2L440_ARAVE</name>
<dbReference type="PANTHER" id="PTHR10492">
    <property type="match status" value="1"/>
</dbReference>
<sequence length="238" mass="27043">MRSKKQTGRRQLLMESSLPRLPSREGKIKRNHDWLCERAVLAAKNKDVYQFNNFIQASIQSEEIIYKSIDTVVEADEVVNYPSEFLNSLDLPGMPPHILKLKIGLPIIMLRNVNQPKLCNGTRLAVKKLMNNVVEATILTGPFKGEDVLIPRIPMIPTDTPFKFKTLQFPIRLAFAITINKAQGHSLELCGLDLGADCFSHGQLCVPVSANQIAFISTQIMVKQKILYTYKYWKIKLF</sequence>
<organism evidence="2 3">
    <name type="scientific">Araneus ventricosus</name>
    <name type="common">Orbweaver spider</name>
    <name type="synonym">Epeira ventricosa</name>
    <dbReference type="NCBI Taxonomy" id="182803"/>
    <lineage>
        <taxon>Eukaryota</taxon>
        <taxon>Metazoa</taxon>
        <taxon>Ecdysozoa</taxon>
        <taxon>Arthropoda</taxon>
        <taxon>Chelicerata</taxon>
        <taxon>Arachnida</taxon>
        <taxon>Araneae</taxon>
        <taxon>Araneomorphae</taxon>
        <taxon>Entelegynae</taxon>
        <taxon>Araneoidea</taxon>
        <taxon>Araneidae</taxon>
        <taxon>Araneus</taxon>
    </lineage>
</organism>
<gene>
    <name evidence="2" type="ORF">AVEN_156317_1</name>
</gene>
<evidence type="ECO:0000313" key="2">
    <source>
        <dbReference type="EMBL" id="GBN09358.1"/>
    </source>
</evidence>
<keyword evidence="3" id="KW-1185">Reference proteome</keyword>
<reference evidence="2 3" key="1">
    <citation type="journal article" date="2019" name="Sci. Rep.">
        <title>Orb-weaving spider Araneus ventricosus genome elucidates the spidroin gene catalogue.</title>
        <authorList>
            <person name="Kono N."/>
            <person name="Nakamura H."/>
            <person name="Ohtoshi R."/>
            <person name="Moran D.A.P."/>
            <person name="Shinohara A."/>
            <person name="Yoshida Y."/>
            <person name="Fujiwara M."/>
            <person name="Mori M."/>
            <person name="Tomita M."/>
            <person name="Arakawa K."/>
        </authorList>
    </citation>
    <scope>NUCLEOTIDE SEQUENCE [LARGE SCALE GENOMIC DNA]</scope>
</reference>
<proteinExistence type="predicted"/>
<evidence type="ECO:0000313" key="3">
    <source>
        <dbReference type="Proteomes" id="UP000499080"/>
    </source>
</evidence>
<comment type="caution">
    <text evidence="2">The sequence shown here is derived from an EMBL/GenBank/DDBJ whole genome shotgun (WGS) entry which is preliminary data.</text>
</comment>
<protein>
    <recommendedName>
        <fullName evidence="1">DNA helicase Pif1-like 2B domain-containing protein</fullName>
    </recommendedName>
</protein>
<feature type="domain" description="DNA helicase Pif1-like 2B" evidence="1">
    <location>
        <begin position="84"/>
        <end position="129"/>
    </location>
</feature>
<dbReference type="Proteomes" id="UP000499080">
    <property type="component" value="Unassembled WGS sequence"/>
</dbReference>
<dbReference type="InterPro" id="IPR049163">
    <property type="entry name" value="Pif1-like_2B_dom"/>
</dbReference>
<dbReference type="Pfam" id="PF21530">
    <property type="entry name" value="Pif1_2B_dom"/>
    <property type="match status" value="1"/>
</dbReference>
<dbReference type="InterPro" id="IPR027417">
    <property type="entry name" value="P-loop_NTPase"/>
</dbReference>